<feature type="domain" description="Glycosyltransferase 2-like" evidence="5">
    <location>
        <begin position="8"/>
        <end position="116"/>
    </location>
</feature>
<dbReference type="Pfam" id="PF00535">
    <property type="entry name" value="Glycos_transf_2"/>
    <property type="match status" value="1"/>
</dbReference>
<dbReference type="CDD" id="cd04186">
    <property type="entry name" value="GT_2_like_c"/>
    <property type="match status" value="1"/>
</dbReference>
<evidence type="ECO:0000313" key="6">
    <source>
        <dbReference type="EMBL" id="OGF34282.1"/>
    </source>
</evidence>
<dbReference type="SUPFAM" id="SSF53448">
    <property type="entry name" value="Nucleotide-diphospho-sugar transferases"/>
    <property type="match status" value="1"/>
</dbReference>
<dbReference type="InterPro" id="IPR029044">
    <property type="entry name" value="Nucleotide-diphossugar_trans"/>
</dbReference>
<comment type="similarity">
    <text evidence="1">Belongs to the glycosyltransferase 2 family.</text>
</comment>
<keyword evidence="4" id="KW-0472">Membrane</keyword>
<evidence type="ECO:0000256" key="4">
    <source>
        <dbReference type="SAM" id="Phobius"/>
    </source>
</evidence>
<keyword evidence="3" id="KW-0808">Transferase</keyword>
<keyword evidence="2" id="KW-0328">Glycosyltransferase</keyword>
<proteinExistence type="inferred from homology"/>
<evidence type="ECO:0000256" key="3">
    <source>
        <dbReference type="ARBA" id="ARBA00022679"/>
    </source>
</evidence>
<evidence type="ECO:0000256" key="2">
    <source>
        <dbReference type="ARBA" id="ARBA00022676"/>
    </source>
</evidence>
<dbReference type="Proteomes" id="UP000178656">
    <property type="component" value="Unassembled WGS sequence"/>
</dbReference>
<dbReference type="InterPro" id="IPR001173">
    <property type="entry name" value="Glyco_trans_2-like"/>
</dbReference>
<evidence type="ECO:0000313" key="7">
    <source>
        <dbReference type="Proteomes" id="UP000178656"/>
    </source>
</evidence>
<dbReference type="PANTHER" id="PTHR43179">
    <property type="entry name" value="RHAMNOSYLTRANSFERASE WBBL"/>
    <property type="match status" value="1"/>
</dbReference>
<keyword evidence="4" id="KW-0812">Transmembrane</keyword>
<gene>
    <name evidence="6" type="ORF">A2482_00620</name>
</gene>
<dbReference type="EMBL" id="MFGM01000074">
    <property type="protein sequence ID" value="OGF34282.1"/>
    <property type="molecule type" value="Genomic_DNA"/>
</dbReference>
<dbReference type="Gene3D" id="3.90.550.10">
    <property type="entry name" value="Spore Coat Polysaccharide Biosynthesis Protein SpsA, Chain A"/>
    <property type="match status" value="1"/>
</dbReference>
<name>A0A1F5T5R4_9BACT</name>
<accession>A0A1F5T5R4</accession>
<keyword evidence="4" id="KW-1133">Transmembrane helix</keyword>
<protein>
    <recommendedName>
        <fullName evidence="5">Glycosyltransferase 2-like domain-containing protein</fullName>
    </recommendedName>
</protein>
<dbReference type="GO" id="GO:0016757">
    <property type="term" value="F:glycosyltransferase activity"/>
    <property type="evidence" value="ECO:0007669"/>
    <property type="project" value="UniProtKB-KW"/>
</dbReference>
<dbReference type="PANTHER" id="PTHR43179:SF12">
    <property type="entry name" value="GALACTOFURANOSYLTRANSFERASE GLFT2"/>
    <property type="match status" value="1"/>
</dbReference>
<reference evidence="6 7" key="1">
    <citation type="journal article" date="2016" name="Nat. Commun.">
        <title>Thousands of microbial genomes shed light on interconnected biogeochemical processes in an aquifer system.</title>
        <authorList>
            <person name="Anantharaman K."/>
            <person name="Brown C.T."/>
            <person name="Hug L.A."/>
            <person name="Sharon I."/>
            <person name="Castelle C.J."/>
            <person name="Probst A.J."/>
            <person name="Thomas B.C."/>
            <person name="Singh A."/>
            <person name="Wilkins M.J."/>
            <person name="Karaoz U."/>
            <person name="Brodie E.L."/>
            <person name="Williams K.H."/>
            <person name="Hubbard S.S."/>
            <person name="Banfield J.F."/>
        </authorList>
    </citation>
    <scope>NUCLEOTIDE SEQUENCE [LARGE SCALE GENOMIC DNA]</scope>
</reference>
<evidence type="ECO:0000259" key="5">
    <source>
        <dbReference type="Pfam" id="PF00535"/>
    </source>
</evidence>
<evidence type="ECO:0000256" key="1">
    <source>
        <dbReference type="ARBA" id="ARBA00006739"/>
    </source>
</evidence>
<feature type="transmembrane region" description="Helical" evidence="4">
    <location>
        <begin position="255"/>
        <end position="280"/>
    </location>
</feature>
<organism evidence="6 7">
    <name type="scientific">Candidatus Falkowbacteria bacterium RIFOXYC2_FULL_48_21</name>
    <dbReference type="NCBI Taxonomy" id="1798005"/>
    <lineage>
        <taxon>Bacteria</taxon>
        <taxon>Candidatus Falkowiibacteriota</taxon>
    </lineage>
</organism>
<dbReference type="AlphaFoldDB" id="A0A1F5T5R4"/>
<comment type="caution">
    <text evidence="6">The sequence shown here is derived from an EMBL/GenBank/DDBJ whole genome shotgun (WGS) entry which is preliminary data.</text>
</comment>
<sequence>MNPKVAIILINYKDYANRFLTECRDSLRAQTYPADSFAVYIVDNATSDKSRQYLAECYPEAKVIPRPDGNYSAGNNTGINAARQDGMTLFAIANMDTRFEPDWLAELVKGVLSAPDIGIAQSKLLLYPQNDDERKDPLINSLGNVQHYLGFGYTSGYRQKVSACVNIGEISSISGYASGCALIVKDELLKKIGDYNEDFYMYHDDVELSWRAKLAGYKIVLAPRSAVFHKYEFNRSVRMYYYMERNRYMVLFNFYRWRTILLLLPILFIMELGVAGFSVLRGGFITKLRVYGYYLKPGSWWRIFRARRAVARFRQVTDKQVLSTMSGRLDFSEVNNWVLENLGNPICELYFYLIKKIIVW</sequence>